<dbReference type="InterPro" id="IPR009081">
    <property type="entry name" value="PP-bd_ACP"/>
</dbReference>
<dbReference type="SUPFAM" id="SSF52151">
    <property type="entry name" value="FabD/lysophospholipase-like"/>
    <property type="match status" value="1"/>
</dbReference>
<dbReference type="PANTHER" id="PTHR43775:SF37">
    <property type="entry name" value="SI:DKEY-61P9.11"/>
    <property type="match status" value="1"/>
</dbReference>
<keyword evidence="3 9" id="KW-0808">Transferase</keyword>
<dbReference type="InterPro" id="IPR020841">
    <property type="entry name" value="PKS_Beta-ketoAc_synthase_dom"/>
</dbReference>
<dbReference type="GO" id="GO:0006633">
    <property type="term" value="P:fatty acid biosynthetic process"/>
    <property type="evidence" value="ECO:0007669"/>
    <property type="project" value="InterPro"/>
</dbReference>
<dbReference type="InterPro" id="IPR014031">
    <property type="entry name" value="Ketoacyl_synth_C"/>
</dbReference>
<name>A0A3B0BD40_9ACTN</name>
<dbReference type="InterPro" id="IPR001227">
    <property type="entry name" value="Ac_transferase_dom_sf"/>
</dbReference>
<dbReference type="InterPro" id="IPR016035">
    <property type="entry name" value="Acyl_Trfase/lysoPLipase"/>
</dbReference>
<feature type="compositionally biased region" description="Low complexity" evidence="6">
    <location>
        <begin position="1238"/>
        <end position="1251"/>
    </location>
</feature>
<evidence type="ECO:0000256" key="6">
    <source>
        <dbReference type="SAM" id="MobiDB-lite"/>
    </source>
</evidence>
<sequence length="1361" mass="139573">MDALAPERAVAVVGMGCRFPQATGTGEFWHNLLAGRDCITAVPRERFDIDPYHADTPGTPGKTVSRHGGFLGDPFSFDAAFFGISPAEAAGLDPQHRLLLPVVWEALEAAGITPSSLAGSRSGVFIGQATADYADGGRHTLGDVTGSHLRAMAAGRISYALDLRGPSMTLDTACSSSLVAVHSARQSLLSGETGLAIAGGVNVILSPQDAIAYSQAAMLSPGGRCRFGDAGADGFVRSEGAGVVILKLLADALRDGDPVLALLAGSAVTNDGRGSGLLLKPAVSGQVDMLTAACASAGIRPADLAYIEAHGTGTPVGDTVELRALAQALEDLPAGRRTRTGSVKSNIGHTEAAAGIAGLIKTILVARHGVVPASLHQHTPHPLLTRPGFPVEVVTRNEPLERAEDGVAAPGGRTLLGVSSFGLSGTNAHVVVARYDAPAAVPEASSAVFPPRTAAPSARPAAVRSAETPAVRPVHLLVLSARSRSSLIRLATAYADHLGPGGAGHDLPLRDICATAALRRDAHPYRLWATGADHDGLARTLRDLAAGTGTPHGAPGPGVFGPPRRTVLVFPGQGSQWAGMGRSLRASSPAFARALRACDEAVRHEAGWSLAALLDAPEEDFPTEVDKVQPLLWAVEVALAAHWHDMGLAADVCTGHSMGEVAAAVVSGALTTAQGAAVICRRSRLMRTVAGQGGLLAAELAGPQAQETARLDGPGVCVAAENAPTTTVLAGDLAALHRVKCRLDAAGVFSRFVKADVASHSPLMDGLTGPLREQLADLAPSAAGIPLHSTVRSAPVDGRELDGSYWAANLREPVRFHDAVQTLAKAGDSVFVEVSPHPILQAAMEETLAETGADGAVVASSHRGRDEDAELAAALGRVFAAGGHVDWERWFGGPARHVPLPAYPWDEQHLRRPDAPEPGPRPAGDITADFPQDPGTPAVSLRGLAPVPPVVHLRALHEAAAAAAQGRAAFVIKDARPAAGAAAVTTAGGPTLRARLGSALDGARPALVEALPGGARGATAALTCLTATVHAADGADGPAPDLQGAVAAALSRCHDYQPPGKFLSGLERRGYGVPDAYGAAVQHVWRREGEAVAFVAPPGGLGQAAWEACLLPLLAAAPAGPSARHAYHPVSFGQVRFDDELSPHAWVMASFAPARTGARAHADLTVVGAHGRRLAEFRGIVLERLSESPATGSRTGSALRLPEFAAHLVEGAVHAPRTLTTALRGALAPARGRAFANSPAIPAPLPANAASGRDPEPGSGHEAEEAARKPAEAGPEGGRAAAGEAAGATALVRGAARLLAMAPDGIDPRRPLRDYGLDSLMAARLRQQLLAEHGLVVSVTRLLGEESAERLARDLQGAGIS</sequence>
<keyword evidence="4" id="KW-0045">Antibiotic biosynthesis</keyword>
<reference evidence="9 10" key="1">
    <citation type="journal article" date="2015" name="Antonie Van Leeuwenhoek">
        <title>Streptomyces klenkii sp. nov., isolated from deep marine sediment.</title>
        <authorList>
            <person name="Veyisoglu A."/>
            <person name="Sahin N."/>
        </authorList>
    </citation>
    <scope>NUCLEOTIDE SEQUENCE [LARGE SCALE GENOMIC DNA]</scope>
    <source>
        <strain evidence="9 10">KCTC 29202</strain>
    </source>
</reference>
<keyword evidence="10" id="KW-1185">Reference proteome</keyword>
<dbReference type="PANTHER" id="PTHR43775">
    <property type="entry name" value="FATTY ACID SYNTHASE"/>
    <property type="match status" value="1"/>
</dbReference>
<evidence type="ECO:0000256" key="4">
    <source>
        <dbReference type="ARBA" id="ARBA00023194"/>
    </source>
</evidence>
<proteinExistence type="predicted"/>
<dbReference type="InterPro" id="IPR016039">
    <property type="entry name" value="Thiolase-like"/>
</dbReference>
<dbReference type="Pfam" id="PF22621">
    <property type="entry name" value="CurL-like_PKS_C"/>
    <property type="match status" value="1"/>
</dbReference>
<dbReference type="GO" id="GO:0004312">
    <property type="term" value="F:fatty acid synthase activity"/>
    <property type="evidence" value="ECO:0007669"/>
    <property type="project" value="TreeGrafter"/>
</dbReference>
<dbReference type="InterPro" id="IPR006162">
    <property type="entry name" value="Ppantetheine_attach_site"/>
</dbReference>
<dbReference type="PROSITE" id="PS00012">
    <property type="entry name" value="PHOSPHOPANTETHEINE"/>
    <property type="match status" value="1"/>
</dbReference>
<evidence type="ECO:0000313" key="10">
    <source>
        <dbReference type="Proteomes" id="UP000270343"/>
    </source>
</evidence>
<dbReference type="InterPro" id="IPR020806">
    <property type="entry name" value="PKS_PP-bd"/>
</dbReference>
<keyword evidence="1" id="KW-0596">Phosphopantetheine</keyword>
<evidence type="ECO:0000256" key="3">
    <source>
        <dbReference type="ARBA" id="ARBA00022679"/>
    </source>
</evidence>
<dbReference type="Proteomes" id="UP000270343">
    <property type="component" value="Unassembled WGS sequence"/>
</dbReference>
<dbReference type="PROSITE" id="PS52004">
    <property type="entry name" value="KS3_2"/>
    <property type="match status" value="1"/>
</dbReference>
<dbReference type="Gene3D" id="3.10.129.120">
    <property type="match status" value="1"/>
</dbReference>
<dbReference type="InterPro" id="IPR016036">
    <property type="entry name" value="Malonyl_transacylase_ACP-bd"/>
</dbReference>
<feature type="region of interest" description="Disordered" evidence="6">
    <location>
        <begin position="908"/>
        <end position="938"/>
    </location>
</feature>
<dbReference type="CDD" id="cd00833">
    <property type="entry name" value="PKS"/>
    <property type="match status" value="1"/>
</dbReference>
<dbReference type="SMART" id="SM00823">
    <property type="entry name" value="PKS_PP"/>
    <property type="match status" value="1"/>
</dbReference>
<gene>
    <name evidence="9" type="ORF">D7231_23235</name>
</gene>
<dbReference type="GO" id="GO:0071770">
    <property type="term" value="P:DIM/DIP cell wall layer assembly"/>
    <property type="evidence" value="ECO:0007669"/>
    <property type="project" value="TreeGrafter"/>
</dbReference>
<dbReference type="Gene3D" id="1.10.1200.10">
    <property type="entry name" value="ACP-like"/>
    <property type="match status" value="1"/>
</dbReference>
<evidence type="ECO:0000259" key="8">
    <source>
        <dbReference type="PROSITE" id="PS52004"/>
    </source>
</evidence>
<dbReference type="Pfam" id="PF02801">
    <property type="entry name" value="Ketoacyl-synt_C"/>
    <property type="match status" value="1"/>
</dbReference>
<dbReference type="SUPFAM" id="SSF55048">
    <property type="entry name" value="Probable ACP-binding domain of malonyl-CoA ACP transacylase"/>
    <property type="match status" value="1"/>
</dbReference>
<keyword evidence="2" id="KW-0597">Phosphoprotein</keyword>
<comment type="caution">
    <text evidence="9">The sequence shown here is derived from an EMBL/GenBank/DDBJ whole genome shotgun (WGS) entry which is preliminary data.</text>
</comment>
<feature type="region of interest" description="Disordered" evidence="6">
    <location>
        <begin position="1238"/>
        <end position="1285"/>
    </location>
</feature>
<evidence type="ECO:0000313" key="9">
    <source>
        <dbReference type="EMBL" id="RKN69957.1"/>
    </source>
</evidence>
<dbReference type="Pfam" id="PF00109">
    <property type="entry name" value="ketoacyl-synt"/>
    <property type="match status" value="1"/>
</dbReference>
<organism evidence="9 10">
    <name type="scientific">Streptomyces klenkii</name>
    <dbReference type="NCBI Taxonomy" id="1420899"/>
    <lineage>
        <taxon>Bacteria</taxon>
        <taxon>Bacillati</taxon>
        <taxon>Actinomycetota</taxon>
        <taxon>Actinomycetes</taxon>
        <taxon>Kitasatosporales</taxon>
        <taxon>Streptomycetaceae</taxon>
        <taxon>Streptomyces</taxon>
    </lineage>
</organism>
<dbReference type="SUPFAM" id="SSF53901">
    <property type="entry name" value="Thiolase-like"/>
    <property type="match status" value="1"/>
</dbReference>
<dbReference type="Gene3D" id="3.40.47.10">
    <property type="match status" value="1"/>
</dbReference>
<dbReference type="PROSITE" id="PS50075">
    <property type="entry name" value="CARRIER"/>
    <property type="match status" value="1"/>
</dbReference>
<dbReference type="Pfam" id="PF00698">
    <property type="entry name" value="Acyl_transf_1"/>
    <property type="match status" value="1"/>
</dbReference>
<evidence type="ECO:0000256" key="1">
    <source>
        <dbReference type="ARBA" id="ARBA00022450"/>
    </source>
</evidence>
<dbReference type="InterPro" id="IPR036736">
    <property type="entry name" value="ACP-like_sf"/>
</dbReference>
<dbReference type="Pfam" id="PF14765">
    <property type="entry name" value="PS-DH"/>
    <property type="match status" value="1"/>
</dbReference>
<dbReference type="EMBL" id="RBAM01000009">
    <property type="protein sequence ID" value="RKN69957.1"/>
    <property type="molecule type" value="Genomic_DNA"/>
</dbReference>
<dbReference type="GO" id="GO:0005737">
    <property type="term" value="C:cytoplasm"/>
    <property type="evidence" value="ECO:0007669"/>
    <property type="project" value="TreeGrafter"/>
</dbReference>
<feature type="compositionally biased region" description="Basic and acidic residues" evidence="6">
    <location>
        <begin position="1253"/>
        <end position="1271"/>
    </location>
</feature>
<dbReference type="GO" id="GO:0017000">
    <property type="term" value="P:antibiotic biosynthetic process"/>
    <property type="evidence" value="ECO:0007669"/>
    <property type="project" value="UniProtKB-KW"/>
</dbReference>
<dbReference type="PROSITE" id="PS00606">
    <property type="entry name" value="KS3_1"/>
    <property type="match status" value="1"/>
</dbReference>
<dbReference type="InterPro" id="IPR014043">
    <property type="entry name" value="Acyl_transferase_dom"/>
</dbReference>
<dbReference type="SMART" id="SM00825">
    <property type="entry name" value="PKS_KS"/>
    <property type="match status" value="1"/>
</dbReference>
<dbReference type="SMART" id="SM00827">
    <property type="entry name" value="PKS_AT"/>
    <property type="match status" value="1"/>
</dbReference>
<dbReference type="Gene3D" id="3.40.366.10">
    <property type="entry name" value="Malonyl-Coenzyme A Acyl Carrier Protein, domain 2"/>
    <property type="match status" value="1"/>
</dbReference>
<dbReference type="InterPro" id="IPR049551">
    <property type="entry name" value="PKS_DH_C"/>
</dbReference>
<dbReference type="InterPro" id="IPR014030">
    <property type="entry name" value="Ketoacyl_synth_N"/>
</dbReference>
<dbReference type="Gene3D" id="3.30.70.3290">
    <property type="match status" value="1"/>
</dbReference>
<evidence type="ECO:0000259" key="7">
    <source>
        <dbReference type="PROSITE" id="PS50075"/>
    </source>
</evidence>
<accession>A0A3B0BD40</accession>
<dbReference type="SUPFAM" id="SSF47336">
    <property type="entry name" value="ACP-like"/>
    <property type="match status" value="1"/>
</dbReference>
<evidence type="ECO:0000256" key="5">
    <source>
        <dbReference type="ARBA" id="ARBA00023315"/>
    </source>
</evidence>
<dbReference type="GO" id="GO:0005886">
    <property type="term" value="C:plasma membrane"/>
    <property type="evidence" value="ECO:0007669"/>
    <property type="project" value="TreeGrafter"/>
</dbReference>
<feature type="domain" description="Ketosynthase family 3 (KS3)" evidence="8">
    <location>
        <begin position="7"/>
        <end position="434"/>
    </location>
</feature>
<protein>
    <submittedName>
        <fullName evidence="9">Acyltransferase domain-containing protein</fullName>
    </submittedName>
</protein>
<dbReference type="InterPro" id="IPR018201">
    <property type="entry name" value="Ketoacyl_synth_AS"/>
</dbReference>
<dbReference type="GO" id="GO:0031177">
    <property type="term" value="F:phosphopantetheine binding"/>
    <property type="evidence" value="ECO:0007669"/>
    <property type="project" value="InterPro"/>
</dbReference>
<dbReference type="InterPro" id="IPR050091">
    <property type="entry name" value="PKS_NRPS_Biosynth_Enz"/>
</dbReference>
<dbReference type="RefSeq" id="WP_120757437.1">
    <property type="nucleotide sequence ID" value="NZ_RBAM01000009.1"/>
</dbReference>
<feature type="compositionally biased region" description="Low complexity" evidence="6">
    <location>
        <begin position="1272"/>
        <end position="1285"/>
    </location>
</feature>
<dbReference type="OrthoDB" id="9778690at2"/>
<dbReference type="Pfam" id="PF00550">
    <property type="entry name" value="PP-binding"/>
    <property type="match status" value="1"/>
</dbReference>
<dbReference type="GO" id="GO:0004315">
    <property type="term" value="F:3-oxoacyl-[acyl-carrier-protein] synthase activity"/>
    <property type="evidence" value="ECO:0007669"/>
    <property type="project" value="InterPro"/>
</dbReference>
<keyword evidence="5 9" id="KW-0012">Acyltransferase</keyword>
<evidence type="ECO:0000256" key="2">
    <source>
        <dbReference type="ARBA" id="ARBA00022553"/>
    </source>
</evidence>
<feature type="domain" description="Carrier" evidence="7">
    <location>
        <begin position="1282"/>
        <end position="1359"/>
    </location>
</feature>